<dbReference type="SUPFAM" id="SSF52833">
    <property type="entry name" value="Thioredoxin-like"/>
    <property type="match status" value="1"/>
</dbReference>
<evidence type="ECO:0000313" key="3">
    <source>
        <dbReference type="Proteomes" id="UP000265916"/>
    </source>
</evidence>
<dbReference type="Proteomes" id="UP000265916">
    <property type="component" value="Unassembled WGS sequence"/>
</dbReference>
<dbReference type="PANTHER" id="PTHR43968:SF6">
    <property type="entry name" value="GLUTATHIONE S-TRANSFERASE OMEGA"/>
    <property type="match status" value="1"/>
</dbReference>
<dbReference type="EMBL" id="NRJG01000208">
    <property type="protein sequence ID" value="RIY34398.1"/>
    <property type="molecule type" value="Genomic_DNA"/>
</dbReference>
<dbReference type="PROSITE" id="PS50404">
    <property type="entry name" value="GST_NTER"/>
    <property type="match status" value="1"/>
</dbReference>
<comment type="caution">
    <text evidence="2">The sequence shown here is derived from an EMBL/GenBank/DDBJ whole genome shotgun (WGS) entry which is preliminary data.</text>
</comment>
<dbReference type="Gene3D" id="1.20.1050.10">
    <property type="match status" value="1"/>
</dbReference>
<reference evidence="2 3" key="1">
    <citation type="submission" date="2017-08" db="EMBL/GenBank/DDBJ databases">
        <title>Reclassification of Bisgaard taxon 37 and 44.</title>
        <authorList>
            <person name="Christensen H."/>
        </authorList>
    </citation>
    <scope>NUCLEOTIDE SEQUENCE [LARGE SCALE GENOMIC DNA]</scope>
    <source>
        <strain evidence="2 3">111</strain>
    </source>
</reference>
<keyword evidence="3" id="KW-1185">Reference proteome</keyword>
<organism evidence="2 3">
    <name type="scientific">Psittacicella hinzii</name>
    <dbReference type="NCBI Taxonomy" id="2028575"/>
    <lineage>
        <taxon>Bacteria</taxon>
        <taxon>Pseudomonadati</taxon>
        <taxon>Pseudomonadota</taxon>
        <taxon>Gammaproteobacteria</taxon>
        <taxon>Pasteurellales</taxon>
        <taxon>Psittacicellaceae</taxon>
        <taxon>Psittacicella</taxon>
    </lineage>
</organism>
<dbReference type="PANTHER" id="PTHR43968">
    <property type="match status" value="1"/>
</dbReference>
<dbReference type="AlphaFoldDB" id="A0A3A1YB43"/>
<protein>
    <recommendedName>
        <fullName evidence="1">GST N-terminal domain-containing protein</fullName>
    </recommendedName>
</protein>
<name>A0A3A1YB43_9GAMM</name>
<proteinExistence type="predicted"/>
<sequence>MKRSVLTLFSGENDVLSHILRLALTEKGIAYDVEHVGDELQSPVRLPSRRRSEHEFHRATIIDRDLKIEDVHIALEYLDDKYPHPPLFPTGPEKKAKVRLIIKLIDQRVLPYLDGLNSDNPEELYRCVDECTLFIRDIQGIFNENTNLLFDEEFSVLDCYFAPLLYKLFRAHQDTRMSNLPTKIANYYRRIHSREQFIKSLQLAPSRGFMYEKGK</sequence>
<dbReference type="GO" id="GO:0005737">
    <property type="term" value="C:cytoplasm"/>
    <property type="evidence" value="ECO:0007669"/>
    <property type="project" value="TreeGrafter"/>
</dbReference>
<dbReference type="InterPro" id="IPR050983">
    <property type="entry name" value="GST_Omega/HSP26"/>
</dbReference>
<accession>A0A3A1YB43</accession>
<dbReference type="Gene3D" id="3.40.30.10">
    <property type="entry name" value="Glutaredoxin"/>
    <property type="match status" value="1"/>
</dbReference>
<dbReference type="InterPro" id="IPR036282">
    <property type="entry name" value="Glutathione-S-Trfase_C_sf"/>
</dbReference>
<evidence type="ECO:0000313" key="2">
    <source>
        <dbReference type="EMBL" id="RIY34398.1"/>
    </source>
</evidence>
<dbReference type="OrthoDB" id="9781431at2"/>
<gene>
    <name evidence="2" type="ORF">CKF58_08195</name>
</gene>
<dbReference type="InterPro" id="IPR004045">
    <property type="entry name" value="Glutathione_S-Trfase_N"/>
</dbReference>
<evidence type="ECO:0000259" key="1">
    <source>
        <dbReference type="PROSITE" id="PS50404"/>
    </source>
</evidence>
<dbReference type="RefSeq" id="WP_119532774.1">
    <property type="nucleotide sequence ID" value="NZ_JBHSSP010000001.1"/>
</dbReference>
<feature type="domain" description="GST N-terminal" evidence="1">
    <location>
        <begin position="4"/>
        <end position="86"/>
    </location>
</feature>
<dbReference type="SUPFAM" id="SSF47616">
    <property type="entry name" value="GST C-terminal domain-like"/>
    <property type="match status" value="1"/>
</dbReference>
<dbReference type="InterPro" id="IPR036249">
    <property type="entry name" value="Thioredoxin-like_sf"/>
</dbReference>